<dbReference type="Proteomes" id="UP000609172">
    <property type="component" value="Unassembled WGS sequence"/>
</dbReference>
<dbReference type="Pfam" id="PF03544">
    <property type="entry name" value="TonB_C"/>
    <property type="match status" value="1"/>
</dbReference>
<accession>A0A934PLV7</accession>
<dbReference type="PANTHER" id="PTHR33446:SF2">
    <property type="entry name" value="PROTEIN TONB"/>
    <property type="match status" value="1"/>
</dbReference>
<evidence type="ECO:0000313" key="3">
    <source>
        <dbReference type="EMBL" id="MBK0369229.1"/>
    </source>
</evidence>
<feature type="domain" description="TonB C-terminal" evidence="2">
    <location>
        <begin position="204"/>
        <end position="268"/>
    </location>
</feature>
<comment type="caution">
    <text evidence="3">The sequence shown here is derived from an EMBL/GenBank/DDBJ whole genome shotgun (WGS) entry which is preliminary data.</text>
</comment>
<dbReference type="AlphaFoldDB" id="A0A934PLV7"/>
<dbReference type="SUPFAM" id="SSF74653">
    <property type="entry name" value="TolA/TonB C-terminal domain"/>
    <property type="match status" value="1"/>
</dbReference>
<dbReference type="GO" id="GO:0055085">
    <property type="term" value="P:transmembrane transport"/>
    <property type="evidence" value="ECO:0007669"/>
    <property type="project" value="InterPro"/>
</dbReference>
<evidence type="ECO:0000313" key="4">
    <source>
        <dbReference type="Proteomes" id="UP000609172"/>
    </source>
</evidence>
<evidence type="ECO:0000259" key="2">
    <source>
        <dbReference type="Pfam" id="PF03544"/>
    </source>
</evidence>
<feature type="transmembrane region" description="Helical" evidence="1">
    <location>
        <begin position="38"/>
        <end position="56"/>
    </location>
</feature>
<gene>
    <name evidence="3" type="ORF">I5M07_05200</name>
</gene>
<proteinExistence type="predicted"/>
<dbReference type="GO" id="GO:0098797">
    <property type="term" value="C:plasma membrane protein complex"/>
    <property type="evidence" value="ECO:0007669"/>
    <property type="project" value="TreeGrafter"/>
</dbReference>
<keyword evidence="4" id="KW-1185">Reference proteome</keyword>
<keyword evidence="1" id="KW-0472">Membrane</keyword>
<dbReference type="InterPro" id="IPR051045">
    <property type="entry name" value="TonB-dependent_transducer"/>
</dbReference>
<name>A0A934PLV7_9FLAO</name>
<dbReference type="RefSeq" id="WP_200105164.1">
    <property type="nucleotide sequence ID" value="NZ_JAEHFV010000002.1"/>
</dbReference>
<dbReference type="InterPro" id="IPR037682">
    <property type="entry name" value="TonB_C"/>
</dbReference>
<dbReference type="Gene3D" id="3.30.1150.10">
    <property type="match status" value="1"/>
</dbReference>
<keyword evidence="1" id="KW-0812">Transmembrane</keyword>
<protein>
    <submittedName>
        <fullName evidence="3">Energy transducer TonB</fullName>
    </submittedName>
</protein>
<dbReference type="PANTHER" id="PTHR33446">
    <property type="entry name" value="PROTEIN TONB-RELATED"/>
    <property type="match status" value="1"/>
</dbReference>
<organism evidence="3 4">
    <name type="scientific">Flavobacterium agrisoli</name>
    <dbReference type="NCBI Taxonomy" id="2793066"/>
    <lineage>
        <taxon>Bacteria</taxon>
        <taxon>Pseudomonadati</taxon>
        <taxon>Bacteroidota</taxon>
        <taxon>Flavobacteriia</taxon>
        <taxon>Flavobacteriales</taxon>
        <taxon>Flavobacteriaceae</taxon>
        <taxon>Flavobacterium</taxon>
    </lineage>
</organism>
<sequence>MKLDIIKNQWLDIVFEGRNKVYGAYQLRKENRSTTFKALLIGAFLFALAVASPLIIDFIKNSEGSEDTVHIDKVIKTVKLPPKPKKVEPPKLNMPPPPPPAPKVDVVKFVKPVVAKAEEVTEEPPKITELKDKNVGDKNIKGDPNAELVVNPVAFGDGPKGGQVTEEAPEQIYNVAGIEVKPDFPGGMEKFYKFVANNYRAPEEEGLKGKVYVTFVVEKDGSLTDIKVLRDIGYGTGKEAIRVLNKCPKWKPGMQNGKPVRVLYSLPIAIQSAN</sequence>
<dbReference type="EMBL" id="JAEHFV010000002">
    <property type="protein sequence ID" value="MBK0369229.1"/>
    <property type="molecule type" value="Genomic_DNA"/>
</dbReference>
<reference evidence="3" key="1">
    <citation type="submission" date="2020-12" db="EMBL/GenBank/DDBJ databases">
        <title>Bacterial novel species Flavobacterium sp. SE-1-e isolated from soil.</title>
        <authorList>
            <person name="Jung H.-Y."/>
        </authorList>
    </citation>
    <scope>NUCLEOTIDE SEQUENCE</scope>
    <source>
        <strain evidence="3">SE-1-e</strain>
    </source>
</reference>
<dbReference type="GO" id="GO:0031992">
    <property type="term" value="F:energy transducer activity"/>
    <property type="evidence" value="ECO:0007669"/>
    <property type="project" value="TreeGrafter"/>
</dbReference>
<evidence type="ECO:0000256" key="1">
    <source>
        <dbReference type="SAM" id="Phobius"/>
    </source>
</evidence>
<keyword evidence="1" id="KW-1133">Transmembrane helix</keyword>